<keyword evidence="1" id="KW-0472">Membrane</keyword>
<organism evidence="2 3">
    <name type="scientific">Candidatus Falkowbacteria bacterium RIFCSPHIGHO2_02_FULL_42_9</name>
    <dbReference type="NCBI Taxonomy" id="1797986"/>
    <lineage>
        <taxon>Bacteria</taxon>
        <taxon>Candidatus Falkowiibacteriota</taxon>
    </lineage>
</organism>
<evidence type="ECO:0000313" key="3">
    <source>
        <dbReference type="Proteomes" id="UP000176877"/>
    </source>
</evidence>
<reference evidence="2 3" key="1">
    <citation type="journal article" date="2016" name="Nat. Commun.">
        <title>Thousands of microbial genomes shed light on interconnected biogeochemical processes in an aquifer system.</title>
        <authorList>
            <person name="Anantharaman K."/>
            <person name="Brown C.T."/>
            <person name="Hug L.A."/>
            <person name="Sharon I."/>
            <person name="Castelle C.J."/>
            <person name="Probst A.J."/>
            <person name="Thomas B.C."/>
            <person name="Singh A."/>
            <person name="Wilkins M.J."/>
            <person name="Karaoz U."/>
            <person name="Brodie E.L."/>
            <person name="Williams K.H."/>
            <person name="Hubbard S.S."/>
            <person name="Banfield J.F."/>
        </authorList>
    </citation>
    <scope>NUCLEOTIDE SEQUENCE [LARGE SCALE GENOMIC DNA]</scope>
</reference>
<comment type="caution">
    <text evidence="2">The sequence shown here is derived from an EMBL/GenBank/DDBJ whole genome shotgun (WGS) entry which is preliminary data.</text>
</comment>
<dbReference type="AlphaFoldDB" id="A0A1F5S9D1"/>
<feature type="transmembrane region" description="Helical" evidence="1">
    <location>
        <begin position="189"/>
        <end position="208"/>
    </location>
</feature>
<gene>
    <name evidence="2" type="ORF">A3D45_01715</name>
</gene>
<dbReference type="Proteomes" id="UP000176877">
    <property type="component" value="Unassembled WGS sequence"/>
</dbReference>
<keyword evidence="1" id="KW-1133">Transmembrane helix</keyword>
<sequence length="211" mass="23493">MSRAGTTNDFDSNLLLDRDQEGEAAGELREKKSAKNWKDLSFLDAGQGFDQSFREQLTAARRIMVTRMKRALAKKTLAPAKQGLSYLLKAAWLNLIDSFGLTLIWINIHVFLRWSVSDKLFCALGEEWLPKQVTAAGGDAAKTAGKGFGLLEIVVLLILDLIILFVIIAVLALIVMIVDFMQASWYEKIYLFIGGLTKLGWSGISALYNLF</sequence>
<protein>
    <submittedName>
        <fullName evidence="2">Uncharacterized protein</fullName>
    </submittedName>
</protein>
<feature type="transmembrane region" description="Helical" evidence="1">
    <location>
        <begin position="91"/>
        <end position="112"/>
    </location>
</feature>
<evidence type="ECO:0000256" key="1">
    <source>
        <dbReference type="SAM" id="Phobius"/>
    </source>
</evidence>
<proteinExistence type="predicted"/>
<accession>A0A1F5S9D1</accession>
<name>A0A1F5S9D1_9BACT</name>
<feature type="transmembrane region" description="Helical" evidence="1">
    <location>
        <begin position="153"/>
        <end position="177"/>
    </location>
</feature>
<evidence type="ECO:0000313" key="2">
    <source>
        <dbReference type="EMBL" id="OGF23320.1"/>
    </source>
</evidence>
<dbReference type="EMBL" id="MFFT01000015">
    <property type="protein sequence ID" value="OGF23320.1"/>
    <property type="molecule type" value="Genomic_DNA"/>
</dbReference>
<keyword evidence="1" id="KW-0812">Transmembrane</keyword>